<dbReference type="GO" id="GO:0006281">
    <property type="term" value="P:DNA repair"/>
    <property type="evidence" value="ECO:0007669"/>
    <property type="project" value="InterPro"/>
</dbReference>
<dbReference type="InterPro" id="IPR051675">
    <property type="entry name" value="Endo/Exo/Phosphatase_dom_1"/>
</dbReference>
<feature type="domain" description="Helix-hairpin-helix DNA-binding motif class 1" evidence="2">
    <location>
        <begin position="303"/>
        <end position="322"/>
    </location>
</feature>
<dbReference type="SUPFAM" id="SSF48537">
    <property type="entry name" value="Phospholipase C/P1 nuclease"/>
    <property type="match status" value="1"/>
</dbReference>
<dbReference type="PANTHER" id="PTHR21180">
    <property type="entry name" value="ENDONUCLEASE/EXONUCLEASE/PHOSPHATASE FAMILY DOMAIN-CONTAINING PROTEIN 1"/>
    <property type="match status" value="1"/>
</dbReference>
<dbReference type="GO" id="GO:0003677">
    <property type="term" value="F:DNA binding"/>
    <property type="evidence" value="ECO:0007669"/>
    <property type="project" value="InterPro"/>
</dbReference>
<feature type="region of interest" description="Disordered" evidence="1">
    <location>
        <begin position="246"/>
        <end position="290"/>
    </location>
</feature>
<dbReference type="InterPro" id="IPR029002">
    <property type="entry name" value="PLPC/GPLD1"/>
</dbReference>
<dbReference type="InterPro" id="IPR003583">
    <property type="entry name" value="Hlx-hairpin-Hlx_DNA-bd_motif"/>
</dbReference>
<dbReference type="Proteomes" id="UP000252355">
    <property type="component" value="Unassembled WGS sequence"/>
</dbReference>
<dbReference type="GO" id="GO:0015628">
    <property type="term" value="P:protein secretion by the type II secretion system"/>
    <property type="evidence" value="ECO:0007669"/>
    <property type="project" value="TreeGrafter"/>
</dbReference>
<dbReference type="EMBL" id="QOQW01000008">
    <property type="protein sequence ID" value="RCK80088.1"/>
    <property type="molecule type" value="Genomic_DNA"/>
</dbReference>
<dbReference type="SMART" id="SM00278">
    <property type="entry name" value="HhH1"/>
    <property type="match status" value="1"/>
</dbReference>
<evidence type="ECO:0000256" key="1">
    <source>
        <dbReference type="SAM" id="MobiDB-lite"/>
    </source>
</evidence>
<protein>
    <recommendedName>
        <fullName evidence="2">Helix-hairpin-helix DNA-binding motif class 1 domain-containing protein</fullName>
    </recommendedName>
</protein>
<dbReference type="Pfam" id="PF00882">
    <property type="entry name" value="Zn_dep_PLPC"/>
    <property type="match status" value="1"/>
</dbReference>
<evidence type="ECO:0000313" key="4">
    <source>
        <dbReference type="Proteomes" id="UP000252355"/>
    </source>
</evidence>
<dbReference type="Gene3D" id="1.10.150.320">
    <property type="entry name" value="Photosystem II 12 kDa extrinsic protein"/>
    <property type="match status" value="1"/>
</dbReference>
<dbReference type="SUPFAM" id="SSF47781">
    <property type="entry name" value="RuvA domain 2-like"/>
    <property type="match status" value="1"/>
</dbReference>
<sequence>MRTLHRFPAMQRPGVVMLLIVFSCLPLSPAAGWSFHTHRKICSDALNRLPPTLFSRFSPHKDRMLQGATDPDTVIKDFTSHVYHPGGLTQDAESRVKGLWNDLIARLREGRDEEAAYTMGLLSHYIADFNQPLHTAGAAEDAYESEYHSAFEKEVQGQLSRIPIGEIRPDPVTDPVARLAPIARAAHAHYAAIGTAYRRGNRFFDVRPIVERQLTAAVQQTIDYWLGALQAAGQITAPLISQTAAAGPASGAPFAPPVQTQDILPTRAGPPATAATAATTSTAARDRPAGPTLAIDLNTATLDQLKDLPGIGEKRARAILEHRPFKSIYDLAKIERHGRKLFDVKLIERISDRIRVSP</sequence>
<evidence type="ECO:0000313" key="3">
    <source>
        <dbReference type="EMBL" id="RCK80088.1"/>
    </source>
</evidence>
<dbReference type="AlphaFoldDB" id="A0A367ZPN2"/>
<dbReference type="GO" id="GO:0016788">
    <property type="term" value="F:hydrolase activity, acting on ester bonds"/>
    <property type="evidence" value="ECO:0007669"/>
    <property type="project" value="InterPro"/>
</dbReference>
<dbReference type="GO" id="GO:0015627">
    <property type="term" value="C:type II protein secretion system complex"/>
    <property type="evidence" value="ECO:0007669"/>
    <property type="project" value="TreeGrafter"/>
</dbReference>
<feature type="compositionally biased region" description="Low complexity" evidence="1">
    <location>
        <begin position="265"/>
        <end position="283"/>
    </location>
</feature>
<dbReference type="Pfam" id="PF12836">
    <property type="entry name" value="HHH_3"/>
    <property type="match status" value="1"/>
</dbReference>
<comment type="caution">
    <text evidence="3">The sequence shown here is derived from an EMBL/GenBank/DDBJ whole genome shotgun (WGS) entry which is preliminary data.</text>
</comment>
<evidence type="ECO:0000259" key="2">
    <source>
        <dbReference type="SMART" id="SM00278"/>
    </source>
</evidence>
<gene>
    <name evidence="3" type="ORF">OZSIB_3592</name>
</gene>
<dbReference type="Gene3D" id="1.10.575.10">
    <property type="entry name" value="P1 Nuclease"/>
    <property type="match status" value="1"/>
</dbReference>
<accession>A0A367ZPN2</accession>
<organism evidence="3 4">
    <name type="scientific">Candidatus Ozemobacter sibiricus</name>
    <dbReference type="NCBI Taxonomy" id="2268124"/>
    <lineage>
        <taxon>Bacteria</taxon>
        <taxon>Candidatus Ozemobacteria</taxon>
        <taxon>Candidatus Ozemobacterales</taxon>
        <taxon>Candidatus Ozemobacteraceae</taxon>
        <taxon>Candidatus Ozemobacter</taxon>
    </lineage>
</organism>
<reference evidence="3 4" key="1">
    <citation type="submission" date="2018-05" db="EMBL/GenBank/DDBJ databases">
        <title>A metagenomic window into the 2 km-deep terrestrial subsurface aquifer revealed taxonomically and functionally diverse microbial community comprising novel uncultured bacterial lineages.</title>
        <authorList>
            <person name="Kadnikov V.V."/>
            <person name="Mardanov A.V."/>
            <person name="Beletsky A.V."/>
            <person name="Banks D."/>
            <person name="Pimenov N.V."/>
            <person name="Frank Y.A."/>
            <person name="Karnachuk O.V."/>
            <person name="Ravin N.V."/>
        </authorList>
    </citation>
    <scope>NUCLEOTIDE SEQUENCE [LARGE SCALE GENOMIC DNA]</scope>
    <source>
        <strain evidence="3">BY5</strain>
    </source>
</reference>
<name>A0A367ZPN2_9BACT</name>
<dbReference type="InterPro" id="IPR010994">
    <property type="entry name" value="RuvA_2-like"/>
</dbReference>
<dbReference type="InterPro" id="IPR008947">
    <property type="entry name" value="PLipase_C/P1_nuclease_dom_sf"/>
</dbReference>
<dbReference type="PANTHER" id="PTHR21180:SF32">
    <property type="entry name" value="ENDONUCLEASE_EXONUCLEASE_PHOSPHATASE FAMILY DOMAIN-CONTAINING PROTEIN 1"/>
    <property type="match status" value="1"/>
</dbReference>
<dbReference type="PROSITE" id="PS51257">
    <property type="entry name" value="PROKAR_LIPOPROTEIN"/>
    <property type="match status" value="1"/>
</dbReference>
<proteinExistence type="predicted"/>